<name>A0A382AQQ8_9ZZZZ</name>
<dbReference type="EMBL" id="UINC01026255">
    <property type="protein sequence ID" value="SVB03373.1"/>
    <property type="molecule type" value="Genomic_DNA"/>
</dbReference>
<accession>A0A382AQQ8</accession>
<evidence type="ECO:0008006" key="2">
    <source>
        <dbReference type="Google" id="ProtNLM"/>
    </source>
</evidence>
<dbReference type="AlphaFoldDB" id="A0A382AQQ8"/>
<evidence type="ECO:0000313" key="1">
    <source>
        <dbReference type="EMBL" id="SVB03373.1"/>
    </source>
</evidence>
<organism evidence="1">
    <name type="scientific">marine metagenome</name>
    <dbReference type="NCBI Taxonomy" id="408172"/>
    <lineage>
        <taxon>unclassified sequences</taxon>
        <taxon>metagenomes</taxon>
        <taxon>ecological metagenomes</taxon>
    </lineage>
</organism>
<proteinExistence type="predicted"/>
<protein>
    <recommendedName>
        <fullName evidence="2">Luciferase-like domain-containing protein</fullName>
    </recommendedName>
</protein>
<sequence length="36" mass="4182">MEVGIYIRDYLEDPTRPMFEHIEEAAEVCRQAKALG</sequence>
<reference evidence="1" key="1">
    <citation type="submission" date="2018-05" db="EMBL/GenBank/DDBJ databases">
        <authorList>
            <person name="Lanie J.A."/>
            <person name="Ng W.-L."/>
            <person name="Kazmierczak K.M."/>
            <person name="Andrzejewski T.M."/>
            <person name="Davidsen T.M."/>
            <person name="Wayne K.J."/>
            <person name="Tettelin H."/>
            <person name="Glass J.I."/>
            <person name="Rusch D."/>
            <person name="Podicherti R."/>
            <person name="Tsui H.-C.T."/>
            <person name="Winkler M.E."/>
        </authorList>
    </citation>
    <scope>NUCLEOTIDE SEQUENCE</scope>
</reference>
<gene>
    <name evidence="1" type="ORF">METZ01_LOCUS156227</name>
</gene>
<feature type="non-terminal residue" evidence="1">
    <location>
        <position position="36"/>
    </location>
</feature>